<protein>
    <recommendedName>
        <fullName evidence="3">NADAR domain-containing protein</fullName>
    </recommendedName>
</protein>
<feature type="compositionally biased region" description="Acidic residues" evidence="2">
    <location>
        <begin position="136"/>
        <end position="152"/>
    </location>
</feature>
<dbReference type="Gene3D" id="3.90.70.80">
    <property type="match status" value="1"/>
</dbReference>
<dbReference type="Gene3D" id="1.10.357.40">
    <property type="entry name" value="YbiA-like"/>
    <property type="match status" value="1"/>
</dbReference>
<evidence type="ECO:0000256" key="2">
    <source>
        <dbReference type="SAM" id="MobiDB-lite"/>
    </source>
</evidence>
<keyword evidence="1" id="KW-0175">Coiled coil</keyword>
<dbReference type="InterPro" id="IPR037238">
    <property type="entry name" value="YbiA-like_sf"/>
</dbReference>
<evidence type="ECO:0000313" key="4">
    <source>
        <dbReference type="EMBL" id="QHT16337.1"/>
    </source>
</evidence>
<accession>A0A6C0DII7</accession>
<name>A0A6C0DII7_9ZZZZ</name>
<reference evidence="4" key="1">
    <citation type="journal article" date="2020" name="Nature">
        <title>Giant virus diversity and host interactions through global metagenomics.</title>
        <authorList>
            <person name="Schulz F."/>
            <person name="Roux S."/>
            <person name="Paez-Espino D."/>
            <person name="Jungbluth S."/>
            <person name="Walsh D.A."/>
            <person name="Denef V.J."/>
            <person name="McMahon K.D."/>
            <person name="Konstantinidis K.T."/>
            <person name="Eloe-Fadrosh E.A."/>
            <person name="Kyrpides N.C."/>
            <person name="Woyke T."/>
        </authorList>
    </citation>
    <scope>NUCLEOTIDE SEQUENCE</scope>
    <source>
        <strain evidence="4">GVMAG-M-3300023174-182</strain>
    </source>
</reference>
<evidence type="ECO:0000256" key="1">
    <source>
        <dbReference type="SAM" id="Coils"/>
    </source>
</evidence>
<evidence type="ECO:0000259" key="3">
    <source>
        <dbReference type="Pfam" id="PF08719"/>
    </source>
</evidence>
<feature type="domain" description="NADAR" evidence="3">
    <location>
        <begin position="559"/>
        <end position="669"/>
    </location>
</feature>
<dbReference type="EMBL" id="MN739620">
    <property type="protein sequence ID" value="QHT16337.1"/>
    <property type="molecule type" value="Genomic_DNA"/>
</dbReference>
<proteinExistence type="predicted"/>
<feature type="coiled-coil region" evidence="1">
    <location>
        <begin position="272"/>
        <end position="306"/>
    </location>
</feature>
<organism evidence="4">
    <name type="scientific">viral metagenome</name>
    <dbReference type="NCBI Taxonomy" id="1070528"/>
    <lineage>
        <taxon>unclassified sequences</taxon>
        <taxon>metagenomes</taxon>
        <taxon>organismal metagenomes</taxon>
    </lineage>
</organism>
<dbReference type="Pfam" id="PF08719">
    <property type="entry name" value="NADAR"/>
    <property type="match status" value="1"/>
</dbReference>
<sequence>MVLSKINNDVSYPEFKNVDNDDFKKEVETLYQIEIKGVEIIIAVGNAKNTFEESNNILYFPIYLVKTNNKVVQIGVYEIEATDYLNYLDSDNNLDVEKIDNPLIYKFVTKDFLENIRMKPDRSLSDDDILKKDEFSEHDENDEDDEDDEDDEKDKGPQELNIEIYEIPKEREGLFILTKGVPIPPLLEEETAKKVKDIEEKYKESNSDNWIQKYMKNNYYSITDNEGGGDCLFATIRDAFSSIAQQTSVNKLRNKLSEEANDKIFMNYKEHYDMYNQSLIDETKQIKELEIEYLKMKEQFANTLDRDQKKYISEQAIKVKALHDKKVAEKKITSQILNEFKFMKGIDTLDKLKKKIRTCQFWAETWTISTLERILNIKFIILSSEAYKSGDIKNVLLCGQLNDDYLSNKGVFNPEFYIIVDYNGSHYKLVSYKNKLIFKFKELSYTIKKKVVDKCLEKNAGPFAIIPDFQKFKSSIQYEKPGSTKKENYEDSTYDELSESKLRGFYDDDIVFSFYSNSFIKPLPGKGAGEKIPNDKLKDFTELASIPDWRKKLDNSWSQPFTLNNHKWSTVEHYYQGSKFKNTNPEFYLNFSLDSGTELSKDPEMAKHAASKSGKHKGELLRPLNVTIDPDFYNKRNKRELYDAQYAKFTQNEELKKLLLATKDAKLTYNRKGSQPIVYDDLMIIRNKLKNLA</sequence>
<dbReference type="SUPFAM" id="SSF143990">
    <property type="entry name" value="YbiA-like"/>
    <property type="match status" value="1"/>
</dbReference>
<dbReference type="AlphaFoldDB" id="A0A6C0DII7"/>
<feature type="region of interest" description="Disordered" evidence="2">
    <location>
        <begin position="128"/>
        <end position="160"/>
    </location>
</feature>
<dbReference type="InterPro" id="IPR012816">
    <property type="entry name" value="NADAR"/>
</dbReference>
<dbReference type="CDD" id="cd15457">
    <property type="entry name" value="NADAR"/>
    <property type="match status" value="1"/>
</dbReference>